<feature type="binding site" evidence="7">
    <location>
        <position position="116"/>
    </location>
    <ligand>
        <name>Zn(2+)</name>
        <dbReference type="ChEBI" id="CHEBI:29105"/>
    </ligand>
</feature>
<evidence type="ECO:0000256" key="9">
    <source>
        <dbReference type="RuleBase" id="RU364037"/>
    </source>
</evidence>
<dbReference type="PANTHER" id="PTHR33202:SF6">
    <property type="entry name" value="ZINC UPTAKE REGULATION PROTEIN"/>
    <property type="match status" value="1"/>
</dbReference>
<keyword evidence="11" id="KW-1185">Reference proteome</keyword>
<dbReference type="Pfam" id="PF01475">
    <property type="entry name" value="FUR"/>
    <property type="match status" value="1"/>
</dbReference>
<feature type="binding site" evidence="7">
    <location>
        <position position="156"/>
    </location>
    <ligand>
        <name>Zn(2+)</name>
        <dbReference type="ChEBI" id="CHEBI:29105"/>
    </ligand>
</feature>
<accession>A0AB94ICP8</accession>
<dbReference type="GO" id="GO:0045892">
    <property type="term" value="P:negative regulation of DNA-templated transcription"/>
    <property type="evidence" value="ECO:0007669"/>
    <property type="project" value="TreeGrafter"/>
</dbReference>
<gene>
    <name evidence="10" type="primary">zur</name>
    <name evidence="9" type="synonym">fur</name>
    <name evidence="10" type="ORF">O970_04885</name>
</gene>
<dbReference type="InterPro" id="IPR002481">
    <property type="entry name" value="FUR"/>
</dbReference>
<dbReference type="AlphaFoldDB" id="A0AB94ICP8"/>
<keyword evidence="7 9" id="KW-0479">Metal-binding</keyword>
<dbReference type="PANTHER" id="PTHR33202">
    <property type="entry name" value="ZINC UPTAKE REGULATION PROTEIN"/>
    <property type="match status" value="1"/>
</dbReference>
<evidence type="ECO:0000256" key="7">
    <source>
        <dbReference type="PIRSR" id="PIRSR602481-1"/>
    </source>
</evidence>
<dbReference type="Gene3D" id="3.30.1490.190">
    <property type="match status" value="1"/>
</dbReference>
<dbReference type="NCBIfam" id="NF008646">
    <property type="entry name" value="PRK11639.1"/>
    <property type="match status" value="1"/>
</dbReference>
<dbReference type="InterPro" id="IPR043135">
    <property type="entry name" value="Fur_C"/>
</dbReference>
<evidence type="ECO:0000256" key="2">
    <source>
        <dbReference type="ARBA" id="ARBA00022491"/>
    </source>
</evidence>
<keyword evidence="9" id="KW-0963">Cytoplasm</keyword>
<proteinExistence type="inferred from homology"/>
<evidence type="ECO:0000256" key="1">
    <source>
        <dbReference type="ARBA" id="ARBA00007957"/>
    </source>
</evidence>
<feature type="binding site" evidence="7">
    <location>
        <position position="119"/>
    </location>
    <ligand>
        <name>Zn(2+)</name>
        <dbReference type="ChEBI" id="CHEBI:29105"/>
    </ligand>
</feature>
<comment type="cofactor">
    <cofactor evidence="7">
        <name>Zn(2+)</name>
        <dbReference type="ChEBI" id="CHEBI:29105"/>
    </cofactor>
    <text evidence="7">Binds 1 zinc ion per subunit.</text>
</comment>
<reference evidence="10 11" key="1">
    <citation type="journal article" date="2014" name="Appl. Environ. Microbiol.">
        <title>Genomic features of a bumble bee symbiont reflect its host environment.</title>
        <authorList>
            <person name="Martinson V.G."/>
            <person name="Magoc T."/>
            <person name="Koch H."/>
            <person name="Salzberg S.L."/>
            <person name="Moran N.A."/>
        </authorList>
    </citation>
    <scope>NUCLEOTIDE SEQUENCE [LARGE SCALE GENOMIC DNA]</scope>
    <source>
        <strain evidence="10 11">Bimp</strain>
    </source>
</reference>
<evidence type="ECO:0000256" key="3">
    <source>
        <dbReference type="ARBA" id="ARBA00022833"/>
    </source>
</evidence>
<keyword evidence="8 9" id="KW-0408">Iron</keyword>
<sequence>MEKCTNPQHHCSPVNQLCHEHAMAKIEKISYQRNIRLTSQRRSVIQLMLKAERAMSAYDLLDQLREIEPQAKPPTIYRALDFLMEQGFIHKVESMNSYIICPHFDDPSHISILLICNRCQQIIEEHCSSIENELQILAKENTFKVQHSVLEIRGVCQKCQCI</sequence>
<comment type="caution">
    <text evidence="10">The sequence shown here is derived from an EMBL/GenBank/DDBJ whole genome shotgun (WGS) entry which is preliminary data.</text>
</comment>
<feature type="binding site" evidence="8">
    <location>
        <position position="131"/>
    </location>
    <ligand>
        <name>Fe cation</name>
        <dbReference type="ChEBI" id="CHEBI:24875"/>
    </ligand>
</feature>
<comment type="similarity">
    <text evidence="1 9">Belongs to the Fur family.</text>
</comment>
<evidence type="ECO:0000256" key="4">
    <source>
        <dbReference type="ARBA" id="ARBA00023015"/>
    </source>
</evidence>
<comment type="subcellular location">
    <subcellularLocation>
        <location evidence="9">Cytoplasm</location>
    </subcellularLocation>
</comment>
<dbReference type="GO" id="GO:0005829">
    <property type="term" value="C:cytosol"/>
    <property type="evidence" value="ECO:0007669"/>
    <property type="project" value="TreeGrafter"/>
</dbReference>
<dbReference type="GO" id="GO:0008270">
    <property type="term" value="F:zinc ion binding"/>
    <property type="evidence" value="ECO:0007669"/>
    <property type="project" value="TreeGrafter"/>
</dbReference>
<dbReference type="GO" id="GO:1900376">
    <property type="term" value="P:regulation of secondary metabolite biosynthetic process"/>
    <property type="evidence" value="ECO:0007669"/>
    <property type="project" value="TreeGrafter"/>
</dbReference>
<keyword evidence="5 9" id="KW-0238">DNA-binding</keyword>
<dbReference type="FunFam" id="1.10.10.10:FF:000137">
    <property type="entry name" value="Zinc uptake transcriptional repressor"/>
    <property type="match status" value="1"/>
</dbReference>
<evidence type="ECO:0000313" key="10">
    <source>
        <dbReference type="EMBL" id="TEA27198.1"/>
    </source>
</evidence>
<dbReference type="SUPFAM" id="SSF46785">
    <property type="entry name" value="Winged helix' DNA-binding domain"/>
    <property type="match status" value="1"/>
</dbReference>
<dbReference type="GO" id="GO:0000976">
    <property type="term" value="F:transcription cis-regulatory region binding"/>
    <property type="evidence" value="ECO:0007669"/>
    <property type="project" value="TreeGrafter"/>
</dbReference>
<protein>
    <recommendedName>
        <fullName evidence="9">Ferric uptake regulation protein</fullName>
    </recommendedName>
</protein>
<dbReference type="Gene3D" id="1.10.10.10">
    <property type="entry name" value="Winged helix-like DNA-binding domain superfamily/Winged helix DNA-binding domain"/>
    <property type="match status" value="1"/>
</dbReference>
<keyword evidence="6 9" id="KW-0804">Transcription</keyword>
<keyword evidence="4 9" id="KW-0805">Transcription regulation</keyword>
<dbReference type="RefSeq" id="WP_081685261.1">
    <property type="nucleotide sequence ID" value="NZ_AWGA01000051.1"/>
</dbReference>
<evidence type="ECO:0000256" key="8">
    <source>
        <dbReference type="PIRSR" id="PIRSR602481-2"/>
    </source>
</evidence>
<dbReference type="Proteomes" id="UP000506160">
    <property type="component" value="Unassembled WGS sequence"/>
</dbReference>
<dbReference type="InterPro" id="IPR036388">
    <property type="entry name" value="WH-like_DNA-bd_sf"/>
</dbReference>
<dbReference type="InterPro" id="IPR036390">
    <property type="entry name" value="WH_DNA-bd_sf"/>
</dbReference>
<dbReference type="GO" id="GO:0003700">
    <property type="term" value="F:DNA-binding transcription factor activity"/>
    <property type="evidence" value="ECO:0007669"/>
    <property type="project" value="UniProtKB-UniRule"/>
</dbReference>
<keyword evidence="2 9" id="KW-0678">Repressor</keyword>
<dbReference type="EMBL" id="AWGA01000051">
    <property type="protein sequence ID" value="TEA27198.1"/>
    <property type="molecule type" value="Genomic_DNA"/>
</dbReference>
<evidence type="ECO:0000256" key="6">
    <source>
        <dbReference type="ARBA" id="ARBA00023163"/>
    </source>
</evidence>
<keyword evidence="3 7" id="KW-0862">Zinc</keyword>
<evidence type="ECO:0000313" key="11">
    <source>
        <dbReference type="Proteomes" id="UP000506160"/>
    </source>
</evidence>
<comment type="subunit">
    <text evidence="9">Homodimer.</text>
</comment>
<evidence type="ECO:0000256" key="5">
    <source>
        <dbReference type="ARBA" id="ARBA00023125"/>
    </source>
</evidence>
<organism evidence="10 11">
    <name type="scientific">Candidatus Schmidhempelia bombi str. Bimp</name>
    <dbReference type="NCBI Taxonomy" id="1387197"/>
    <lineage>
        <taxon>Bacteria</taxon>
        <taxon>Pseudomonadati</taxon>
        <taxon>Pseudomonadota</taxon>
        <taxon>Gammaproteobacteria</taxon>
        <taxon>Orbales</taxon>
        <taxon>Orbaceae</taxon>
        <taxon>Candidatus Schmidhempelia</taxon>
    </lineage>
</organism>
<name>A0AB94ICP8_9GAMM</name>
<dbReference type="CDD" id="cd07153">
    <property type="entry name" value="Fur_like"/>
    <property type="match status" value="1"/>
</dbReference>
<comment type="cofactor">
    <cofactor evidence="8">
        <name>Mn(2+)</name>
        <dbReference type="ChEBI" id="CHEBI:29035"/>
    </cofactor>
    <cofactor evidence="8">
        <name>Fe(2+)</name>
        <dbReference type="ChEBI" id="CHEBI:29033"/>
    </cofactor>
    <text evidence="8">Binds 1 Mn(2+) or Fe(2+) ion per subunit.</text>
</comment>
<feature type="binding site" evidence="7">
    <location>
        <position position="159"/>
    </location>
    <ligand>
        <name>Zn(2+)</name>
        <dbReference type="ChEBI" id="CHEBI:29105"/>
    </ligand>
</feature>